<dbReference type="InterPro" id="IPR036597">
    <property type="entry name" value="Fido-like_dom_sf"/>
</dbReference>
<accession>A0A1W1HID7</accession>
<evidence type="ECO:0000313" key="2">
    <source>
        <dbReference type="Proteomes" id="UP000191931"/>
    </source>
</evidence>
<reference evidence="1 2" key="1">
    <citation type="submission" date="2017-03" db="EMBL/GenBank/DDBJ databases">
        <authorList>
            <person name="Afonso C.L."/>
            <person name="Miller P.J."/>
            <person name="Scott M.A."/>
            <person name="Spackman E."/>
            <person name="Goraichik I."/>
            <person name="Dimitrov K.M."/>
            <person name="Suarez D.L."/>
            <person name="Swayne D.E."/>
        </authorList>
    </citation>
    <scope>NUCLEOTIDE SEQUENCE [LARGE SCALE GENOMIC DNA]</scope>
    <source>
        <strain evidence="1">PRJEB14757</strain>
    </source>
</reference>
<proteinExistence type="predicted"/>
<organism evidence="1 2">
    <name type="scientific">Desulfamplus magnetovallimortis</name>
    <dbReference type="NCBI Taxonomy" id="1246637"/>
    <lineage>
        <taxon>Bacteria</taxon>
        <taxon>Pseudomonadati</taxon>
        <taxon>Thermodesulfobacteriota</taxon>
        <taxon>Desulfobacteria</taxon>
        <taxon>Desulfobacterales</taxon>
        <taxon>Desulfobacteraceae</taxon>
        <taxon>Desulfamplus</taxon>
    </lineage>
</organism>
<dbReference type="STRING" id="1246637.MTBBW1_60038"/>
<sequence>MMKKNYYDFDENNSDIRESLIVIDDLKGQIDIKKNLQKEHWSAIQEKLRIDWTYDSNAIEGSSLTRGETLFF</sequence>
<name>A0A1W1HID7_9BACT</name>
<dbReference type="Gene3D" id="1.10.3290.10">
    <property type="entry name" value="Fido-like domain"/>
    <property type="match status" value="1"/>
</dbReference>
<keyword evidence="2" id="KW-1185">Reference proteome</keyword>
<protein>
    <submittedName>
        <fullName evidence="1">Uncharacterized protein</fullName>
    </submittedName>
</protein>
<gene>
    <name evidence="1" type="ORF">MTBBW1_60038</name>
</gene>
<evidence type="ECO:0000313" key="1">
    <source>
        <dbReference type="EMBL" id="SLM32138.1"/>
    </source>
</evidence>
<dbReference type="AlphaFoldDB" id="A0A1W1HID7"/>
<dbReference type="EMBL" id="FWEV01000303">
    <property type="protein sequence ID" value="SLM32138.1"/>
    <property type="molecule type" value="Genomic_DNA"/>
</dbReference>
<dbReference type="Proteomes" id="UP000191931">
    <property type="component" value="Unassembled WGS sequence"/>
</dbReference>
<dbReference type="OrthoDB" id="9813719at2"/>